<evidence type="ECO:0000313" key="2">
    <source>
        <dbReference type="WBParaSite" id="Csp11.Scaffold629.g12959.t1"/>
    </source>
</evidence>
<evidence type="ECO:0000313" key="1">
    <source>
        <dbReference type="Proteomes" id="UP000095282"/>
    </source>
</evidence>
<accession>A0A1I7TY45</accession>
<sequence length="122" mass="14050">MNFVKVANNVFSGVKLATNVGTTVNKISKIGQEPKPEVLMIKKISKSENEELINDIEKHQIPERFEELSIMVMNYKKRGFQSLSNEDLKELRYVLDELECIYEQTKTLMLAATLSSFSETRF</sequence>
<name>A0A1I7TY45_9PELO</name>
<dbReference type="AlphaFoldDB" id="A0A1I7TY45"/>
<dbReference type="eggNOG" id="ENOG502TJ6M">
    <property type="taxonomic scope" value="Eukaryota"/>
</dbReference>
<reference evidence="2" key="1">
    <citation type="submission" date="2016-11" db="UniProtKB">
        <authorList>
            <consortium name="WormBaseParasite"/>
        </authorList>
    </citation>
    <scope>IDENTIFICATION</scope>
</reference>
<proteinExistence type="predicted"/>
<protein>
    <submittedName>
        <fullName evidence="2">Uncharacterized protein</fullName>
    </submittedName>
</protein>
<dbReference type="WBParaSite" id="Csp11.Scaffold629.g12959.t1">
    <property type="protein sequence ID" value="Csp11.Scaffold629.g12959.t1"/>
    <property type="gene ID" value="Csp11.Scaffold629.g12959"/>
</dbReference>
<dbReference type="Proteomes" id="UP000095282">
    <property type="component" value="Unplaced"/>
</dbReference>
<keyword evidence="1" id="KW-1185">Reference proteome</keyword>
<organism evidence="1 2">
    <name type="scientific">Caenorhabditis tropicalis</name>
    <dbReference type="NCBI Taxonomy" id="1561998"/>
    <lineage>
        <taxon>Eukaryota</taxon>
        <taxon>Metazoa</taxon>
        <taxon>Ecdysozoa</taxon>
        <taxon>Nematoda</taxon>
        <taxon>Chromadorea</taxon>
        <taxon>Rhabditida</taxon>
        <taxon>Rhabditina</taxon>
        <taxon>Rhabditomorpha</taxon>
        <taxon>Rhabditoidea</taxon>
        <taxon>Rhabditidae</taxon>
        <taxon>Peloderinae</taxon>
        <taxon>Caenorhabditis</taxon>
    </lineage>
</organism>